<dbReference type="Proteomes" id="UP000295292">
    <property type="component" value="Unassembled WGS sequence"/>
</dbReference>
<keyword evidence="2" id="KW-1185">Reference proteome</keyword>
<organism evidence="1 2">
    <name type="scientific">Sphingobacterium yanglingense</name>
    <dbReference type="NCBI Taxonomy" id="1437280"/>
    <lineage>
        <taxon>Bacteria</taxon>
        <taxon>Pseudomonadati</taxon>
        <taxon>Bacteroidota</taxon>
        <taxon>Sphingobacteriia</taxon>
        <taxon>Sphingobacteriales</taxon>
        <taxon>Sphingobacteriaceae</taxon>
        <taxon>Sphingobacterium</taxon>
    </lineage>
</organism>
<sequence>MKRILYMPLILLLAIFFSCSKELHIEKSVPTISRIETVGAVTAVTVPSTVGFNVSVEDAVRPLSTLEIEVLINDLVVESKSIRTKGNSAKVENETIAIPFVKDMDPVEDVVVRFNSINIDGDHATKDIIIKASRPVLPSTLYYLVEGGSSIPLSNSTEDPFVYKSTEGIFESKISGKIATESPLADADFIWGKGRYESESAIVSSTGDDIEFDYTGMIVKQIIFDAQTFLIDVKGDVATKITLNPRVDAADSEMKSAVVSLKKGQFLEIIGVNMESNFNPDFFNHSASSKIYEFLGEDGDWEIIYSPRYKGLWVTRLQDEAPTNYWVVGHGFTTATIWHADYKGIGWDLDDFKQVAYARKIEDKVYQATVFISNEHDWESFEFQFYSNRTWDAVPAEFSAASIQGDKQGFSIGAPIAGKPGKSISITNAPGFVPGYYKLVLDLGQGVEKATVHITKID</sequence>
<evidence type="ECO:0000313" key="2">
    <source>
        <dbReference type="Proteomes" id="UP000295292"/>
    </source>
</evidence>
<dbReference type="RefSeq" id="WP_133583954.1">
    <property type="nucleotide sequence ID" value="NZ_SNYV01000011.1"/>
</dbReference>
<gene>
    <name evidence="1" type="ORF">CLV99_1672</name>
</gene>
<dbReference type="OrthoDB" id="994479at2"/>
<protein>
    <submittedName>
        <fullName evidence="1">Uncharacterized protein DUF5016</fullName>
    </submittedName>
</protein>
<proteinExistence type="predicted"/>
<name>A0A4R6WP84_9SPHI</name>
<dbReference type="PROSITE" id="PS51257">
    <property type="entry name" value="PROKAR_LIPOPROTEIN"/>
    <property type="match status" value="1"/>
</dbReference>
<dbReference type="AlphaFoldDB" id="A0A4R6WP84"/>
<reference evidence="1 2" key="1">
    <citation type="submission" date="2019-03" db="EMBL/GenBank/DDBJ databases">
        <title>Genomic Encyclopedia of Archaeal and Bacterial Type Strains, Phase II (KMG-II): from individual species to whole genera.</title>
        <authorList>
            <person name="Goeker M."/>
        </authorList>
    </citation>
    <scope>NUCLEOTIDE SEQUENCE [LARGE SCALE GENOMIC DNA]</scope>
    <source>
        <strain evidence="1 2">DSM 28353</strain>
    </source>
</reference>
<dbReference type="EMBL" id="SNYV01000011">
    <property type="protein sequence ID" value="TDQ80215.1"/>
    <property type="molecule type" value="Genomic_DNA"/>
</dbReference>
<accession>A0A4R6WP84</accession>
<comment type="caution">
    <text evidence="1">The sequence shown here is derived from an EMBL/GenBank/DDBJ whole genome shotgun (WGS) entry which is preliminary data.</text>
</comment>
<evidence type="ECO:0000313" key="1">
    <source>
        <dbReference type="EMBL" id="TDQ80215.1"/>
    </source>
</evidence>